<evidence type="ECO:0000313" key="1">
    <source>
        <dbReference type="EMBL" id="CUH48858.1"/>
    </source>
</evidence>
<organism evidence="1 2">
    <name type="scientific">Ruegeria atlantica</name>
    <dbReference type="NCBI Taxonomy" id="81569"/>
    <lineage>
        <taxon>Bacteria</taxon>
        <taxon>Pseudomonadati</taxon>
        <taxon>Pseudomonadota</taxon>
        <taxon>Alphaproteobacteria</taxon>
        <taxon>Rhodobacterales</taxon>
        <taxon>Roseobacteraceae</taxon>
        <taxon>Ruegeria</taxon>
    </lineage>
</organism>
<name>A0A0P1EFI1_9RHOB</name>
<dbReference type="Proteomes" id="UP000050783">
    <property type="component" value="Unassembled WGS sequence"/>
</dbReference>
<dbReference type="AlphaFoldDB" id="A0A0P1EFI1"/>
<accession>A0A0P1EFI1</accession>
<gene>
    <name evidence="1" type="ORF">RUA4292_03048</name>
</gene>
<proteinExistence type="predicted"/>
<dbReference type="EMBL" id="CYPU01000049">
    <property type="protein sequence ID" value="CUH48858.1"/>
    <property type="molecule type" value="Genomic_DNA"/>
</dbReference>
<protein>
    <submittedName>
        <fullName evidence="1">Uncharacterized protein</fullName>
    </submittedName>
</protein>
<sequence>MGSEQPFAALGVDVCCAGPSGLLHLQLLLTQHPPVRAAVLLLRRSLDHRCGHCTPVSWAQSKPIFRCIMPGCDSRGRGGPCSHPFDSLVSVTLLPFGDGACKLRPRYTRAPDPGGNLEKSDARKPPCWDKRRPGAEVAYVNTAEHTIPLDKHGTPPLRSGPENIRMQSVAAHCYPAWRNAN</sequence>
<evidence type="ECO:0000313" key="2">
    <source>
        <dbReference type="Proteomes" id="UP000050783"/>
    </source>
</evidence>
<reference evidence="1 2" key="1">
    <citation type="submission" date="2015-09" db="EMBL/GenBank/DDBJ databases">
        <authorList>
            <consortium name="Swine Surveillance"/>
        </authorList>
    </citation>
    <scope>NUCLEOTIDE SEQUENCE [LARGE SCALE GENOMIC DNA]</scope>
    <source>
        <strain evidence="1 2">CECT 4292</strain>
    </source>
</reference>